<dbReference type="GO" id="GO:0016491">
    <property type="term" value="F:oxidoreductase activity"/>
    <property type="evidence" value="ECO:0007669"/>
    <property type="project" value="UniProtKB-KW"/>
</dbReference>
<evidence type="ECO:0008006" key="5">
    <source>
        <dbReference type="Google" id="ProtNLM"/>
    </source>
</evidence>
<name>A0A9D3Y5U9_DREPO</name>
<dbReference type="InterPro" id="IPR043143">
    <property type="entry name" value="Mal/L-sulf/L-lact_DH-like_NADP"/>
</dbReference>
<dbReference type="InterPro" id="IPR003767">
    <property type="entry name" value="Malate/L-lactate_DH-like"/>
</dbReference>
<dbReference type="AlphaFoldDB" id="A0A9D3Y5U9"/>
<proteinExistence type="inferred from homology"/>
<dbReference type="SUPFAM" id="SSF89733">
    <property type="entry name" value="L-sulfolactate dehydrogenase-like"/>
    <property type="match status" value="1"/>
</dbReference>
<dbReference type="InterPro" id="IPR036111">
    <property type="entry name" value="Mal/L-sulfo/L-lacto_DH-like_sf"/>
</dbReference>
<evidence type="ECO:0000256" key="1">
    <source>
        <dbReference type="ARBA" id="ARBA00006056"/>
    </source>
</evidence>
<dbReference type="Proteomes" id="UP000828390">
    <property type="component" value="Unassembled WGS sequence"/>
</dbReference>
<dbReference type="EMBL" id="JAIWYP010000019">
    <property type="protein sequence ID" value="KAH3692817.1"/>
    <property type="molecule type" value="Genomic_DNA"/>
</dbReference>
<evidence type="ECO:0000256" key="2">
    <source>
        <dbReference type="ARBA" id="ARBA00023002"/>
    </source>
</evidence>
<reference evidence="3" key="1">
    <citation type="journal article" date="2019" name="bioRxiv">
        <title>The Genome of the Zebra Mussel, Dreissena polymorpha: A Resource for Invasive Species Research.</title>
        <authorList>
            <person name="McCartney M.A."/>
            <person name="Auch B."/>
            <person name="Kono T."/>
            <person name="Mallez S."/>
            <person name="Zhang Y."/>
            <person name="Obille A."/>
            <person name="Becker A."/>
            <person name="Abrahante J.E."/>
            <person name="Garbe J."/>
            <person name="Badalamenti J.P."/>
            <person name="Herman A."/>
            <person name="Mangelson H."/>
            <person name="Liachko I."/>
            <person name="Sullivan S."/>
            <person name="Sone E.D."/>
            <person name="Koren S."/>
            <person name="Silverstein K.A.T."/>
            <person name="Beckman K.B."/>
            <person name="Gohl D.M."/>
        </authorList>
    </citation>
    <scope>NUCLEOTIDE SEQUENCE</scope>
    <source>
        <strain evidence="3">Duluth1</strain>
        <tissue evidence="3">Whole animal</tissue>
    </source>
</reference>
<dbReference type="Gene3D" id="1.10.1530.10">
    <property type="match status" value="1"/>
</dbReference>
<keyword evidence="4" id="KW-1185">Reference proteome</keyword>
<accession>A0A9D3Y5U9</accession>
<dbReference type="InterPro" id="IPR043144">
    <property type="entry name" value="Mal/L-sulf/L-lact_DH-like_ah"/>
</dbReference>
<evidence type="ECO:0000313" key="3">
    <source>
        <dbReference type="EMBL" id="KAH3692817.1"/>
    </source>
</evidence>
<dbReference type="PANTHER" id="PTHR11091:SF0">
    <property type="entry name" value="MALATE DEHYDROGENASE"/>
    <property type="match status" value="1"/>
</dbReference>
<dbReference type="Gene3D" id="3.30.1370.60">
    <property type="entry name" value="Hypothetical oxidoreductase yiak, domain 2"/>
    <property type="match status" value="1"/>
</dbReference>
<evidence type="ECO:0000313" key="4">
    <source>
        <dbReference type="Proteomes" id="UP000828390"/>
    </source>
</evidence>
<keyword evidence="2" id="KW-0560">Oxidoreductase</keyword>
<comment type="caution">
    <text evidence="3">The sequence shown here is derived from an EMBL/GenBank/DDBJ whole genome shotgun (WGS) entry which is preliminary data.</text>
</comment>
<comment type="similarity">
    <text evidence="1">Belongs to the LDH2/MDH2 oxidoreductase family.</text>
</comment>
<dbReference type="OrthoDB" id="7881616at2759"/>
<protein>
    <recommendedName>
        <fullName evidence="5">Malate dehydrogenase</fullName>
    </recommendedName>
</protein>
<reference evidence="3" key="2">
    <citation type="submission" date="2020-11" db="EMBL/GenBank/DDBJ databases">
        <authorList>
            <person name="McCartney M.A."/>
            <person name="Auch B."/>
            <person name="Kono T."/>
            <person name="Mallez S."/>
            <person name="Becker A."/>
            <person name="Gohl D.M."/>
            <person name="Silverstein K.A.T."/>
            <person name="Koren S."/>
            <person name="Bechman K.B."/>
            <person name="Herman A."/>
            <person name="Abrahante J.E."/>
            <person name="Garbe J."/>
        </authorList>
    </citation>
    <scope>NUCLEOTIDE SEQUENCE</scope>
    <source>
        <strain evidence="3">Duluth1</strain>
        <tissue evidence="3">Whole animal</tissue>
    </source>
</reference>
<dbReference type="PANTHER" id="PTHR11091">
    <property type="entry name" value="OXIDOREDUCTASE-RELATED"/>
    <property type="match status" value="1"/>
</dbReference>
<organism evidence="3 4">
    <name type="scientific">Dreissena polymorpha</name>
    <name type="common">Zebra mussel</name>
    <name type="synonym">Mytilus polymorpha</name>
    <dbReference type="NCBI Taxonomy" id="45954"/>
    <lineage>
        <taxon>Eukaryota</taxon>
        <taxon>Metazoa</taxon>
        <taxon>Spiralia</taxon>
        <taxon>Lophotrochozoa</taxon>
        <taxon>Mollusca</taxon>
        <taxon>Bivalvia</taxon>
        <taxon>Autobranchia</taxon>
        <taxon>Heteroconchia</taxon>
        <taxon>Euheterodonta</taxon>
        <taxon>Imparidentia</taxon>
        <taxon>Neoheterodontei</taxon>
        <taxon>Myida</taxon>
        <taxon>Dreissenoidea</taxon>
        <taxon>Dreissenidae</taxon>
        <taxon>Dreissena</taxon>
    </lineage>
</organism>
<gene>
    <name evidence="3" type="ORF">DPMN_194570</name>
</gene>
<sequence>MEGALVTLPEFHAFVVRCMRAAGIETDDDAGVLADLLVSADYRGHYSHGLNRLDMYIQDVTSGLTATRGSPTVVKETVATALVDGNNVLGPVVGRFCTDLAIEKAKTAGIGWVSARHSNHFGIAGWYGLRALEHGMVGMAFTNTSPLMYPTRGKEAVLGTNPICVAAPAKDGDSFVLDMATTSVAFGKVELADRVEKPIPEGWALDAEGRATTDPKKATGLCPLGGTEETSGYKGYGLGMMVEIFCGIMSGSLYGHHVRKWKEEKPLTEANLGQCFVAINPAAFEDGFEDRLGELIQHCRSLPMSGEDPVLIAGDPERIHMAKCDKQGGILYHPNQIQNANEIASRLNVAPMKTR</sequence>
<dbReference type="Pfam" id="PF02615">
    <property type="entry name" value="Ldh_2"/>
    <property type="match status" value="1"/>
</dbReference>